<evidence type="ECO:0000313" key="3">
    <source>
        <dbReference type="EMBL" id="EFJ05262.1"/>
    </source>
</evidence>
<feature type="region of interest" description="Disordered" evidence="1">
    <location>
        <begin position="227"/>
        <end position="257"/>
    </location>
</feature>
<dbReference type="KEGG" id="smo:SELMODRAFT_163151"/>
<organism evidence="4">
    <name type="scientific">Selaginella moellendorffii</name>
    <name type="common">Spikemoss</name>
    <dbReference type="NCBI Taxonomy" id="88036"/>
    <lineage>
        <taxon>Eukaryota</taxon>
        <taxon>Viridiplantae</taxon>
        <taxon>Streptophyta</taxon>
        <taxon>Embryophyta</taxon>
        <taxon>Tracheophyta</taxon>
        <taxon>Lycopodiopsida</taxon>
        <taxon>Selaginellales</taxon>
        <taxon>Selaginellaceae</taxon>
        <taxon>Selaginella</taxon>
    </lineage>
</organism>
<proteinExistence type="predicted"/>
<dbReference type="InParanoid" id="D8TDL6"/>
<dbReference type="InterPro" id="IPR013087">
    <property type="entry name" value="Znf_C2H2_type"/>
</dbReference>
<keyword evidence="4" id="KW-1185">Reference proteome</keyword>
<gene>
    <name evidence="3" type="ORF">SELMODRAFT_163151</name>
</gene>
<dbReference type="STRING" id="88036.D8TDL6"/>
<evidence type="ECO:0000313" key="4">
    <source>
        <dbReference type="Proteomes" id="UP000001514"/>
    </source>
</evidence>
<feature type="domain" description="C2H2-type" evidence="2">
    <location>
        <begin position="21"/>
        <end position="41"/>
    </location>
</feature>
<evidence type="ECO:0000256" key="1">
    <source>
        <dbReference type="SAM" id="MobiDB-lite"/>
    </source>
</evidence>
<dbReference type="HOGENOM" id="CLU_790845_0_0_1"/>
<feature type="region of interest" description="Disordered" evidence="1">
    <location>
        <begin position="53"/>
        <end position="96"/>
    </location>
</feature>
<feature type="compositionally biased region" description="Gly residues" evidence="1">
    <location>
        <begin position="319"/>
        <end position="331"/>
    </location>
</feature>
<feature type="compositionally biased region" description="Low complexity" evidence="1">
    <location>
        <begin position="84"/>
        <end position="96"/>
    </location>
</feature>
<sequence>MSNGSVVPVAAKADDEDIWVCRRCGWTYPNHHPSARHRRNHRKHCGKVKGFEAGEVVKQPEQLDHGSSDDVSSGEEKSVHQRQVSEAASGVTAAAVAPETHQTVAEGGVEDKTPSSTVGLTGELIPAQDEAASHPEQDAPASSDEPSDLWEQLLDAQVAGTPPSRLEAAHANTENSSIEEASASHKDEFGGEDVPLNPFVPPSPVVHHEGIHVAESGQLEEIPIHSEKNPFLHPDSPVSGTQRVDKEKAEASSSTSWDSIKPHVALKSLFDEDRTRQADRYYLEEGQAPVPDVPPPKRTNSNVLMKAIENVRNPSPKFSGGGGSGGSGGGNQHKQQRSWWSNYICCTPRIS</sequence>
<reference evidence="3 4" key="1">
    <citation type="journal article" date="2011" name="Science">
        <title>The Selaginella genome identifies genetic changes associated with the evolution of vascular plants.</title>
        <authorList>
            <person name="Banks J.A."/>
            <person name="Nishiyama T."/>
            <person name="Hasebe M."/>
            <person name="Bowman J.L."/>
            <person name="Gribskov M."/>
            <person name="dePamphilis C."/>
            <person name="Albert V.A."/>
            <person name="Aono N."/>
            <person name="Aoyama T."/>
            <person name="Ambrose B.A."/>
            <person name="Ashton N.W."/>
            <person name="Axtell M.J."/>
            <person name="Barker E."/>
            <person name="Barker M.S."/>
            <person name="Bennetzen J.L."/>
            <person name="Bonawitz N.D."/>
            <person name="Chapple C."/>
            <person name="Cheng C."/>
            <person name="Correa L.G."/>
            <person name="Dacre M."/>
            <person name="DeBarry J."/>
            <person name="Dreyer I."/>
            <person name="Elias M."/>
            <person name="Engstrom E.M."/>
            <person name="Estelle M."/>
            <person name="Feng L."/>
            <person name="Finet C."/>
            <person name="Floyd S.K."/>
            <person name="Frommer W.B."/>
            <person name="Fujita T."/>
            <person name="Gramzow L."/>
            <person name="Gutensohn M."/>
            <person name="Harholt J."/>
            <person name="Hattori M."/>
            <person name="Heyl A."/>
            <person name="Hirai T."/>
            <person name="Hiwatashi Y."/>
            <person name="Ishikawa M."/>
            <person name="Iwata M."/>
            <person name="Karol K.G."/>
            <person name="Koehler B."/>
            <person name="Kolukisaoglu U."/>
            <person name="Kubo M."/>
            <person name="Kurata T."/>
            <person name="Lalonde S."/>
            <person name="Li K."/>
            <person name="Li Y."/>
            <person name="Litt A."/>
            <person name="Lyons E."/>
            <person name="Manning G."/>
            <person name="Maruyama T."/>
            <person name="Michael T.P."/>
            <person name="Mikami K."/>
            <person name="Miyazaki S."/>
            <person name="Morinaga S."/>
            <person name="Murata T."/>
            <person name="Mueller-Roeber B."/>
            <person name="Nelson D.R."/>
            <person name="Obara M."/>
            <person name="Oguri Y."/>
            <person name="Olmstead R.G."/>
            <person name="Onodera N."/>
            <person name="Petersen B.L."/>
            <person name="Pils B."/>
            <person name="Prigge M."/>
            <person name="Rensing S.A."/>
            <person name="Riano-Pachon D.M."/>
            <person name="Roberts A.W."/>
            <person name="Sato Y."/>
            <person name="Scheller H.V."/>
            <person name="Schulz B."/>
            <person name="Schulz C."/>
            <person name="Shakirov E.V."/>
            <person name="Shibagaki N."/>
            <person name="Shinohara N."/>
            <person name="Shippen D.E."/>
            <person name="Soerensen I."/>
            <person name="Sotooka R."/>
            <person name="Sugimoto N."/>
            <person name="Sugita M."/>
            <person name="Sumikawa N."/>
            <person name="Tanurdzic M."/>
            <person name="Theissen G."/>
            <person name="Ulvskov P."/>
            <person name="Wakazuki S."/>
            <person name="Weng J.K."/>
            <person name="Willats W.W."/>
            <person name="Wipf D."/>
            <person name="Wolf P.G."/>
            <person name="Yang L."/>
            <person name="Zimmer A.D."/>
            <person name="Zhu Q."/>
            <person name="Mitros T."/>
            <person name="Hellsten U."/>
            <person name="Loque D."/>
            <person name="Otillar R."/>
            <person name="Salamov A."/>
            <person name="Schmutz J."/>
            <person name="Shapiro H."/>
            <person name="Lindquist E."/>
            <person name="Lucas S."/>
            <person name="Rokhsar D."/>
            <person name="Grigoriev I.V."/>
        </authorList>
    </citation>
    <scope>NUCLEOTIDE SEQUENCE [LARGE SCALE GENOMIC DNA]</scope>
</reference>
<dbReference type="AlphaFoldDB" id="D8TDL6"/>
<feature type="region of interest" description="Disordered" evidence="1">
    <location>
        <begin position="311"/>
        <end position="338"/>
    </location>
</feature>
<dbReference type="EMBL" id="GL377731">
    <property type="protein sequence ID" value="EFJ05262.1"/>
    <property type="molecule type" value="Genomic_DNA"/>
</dbReference>
<evidence type="ECO:0000259" key="2">
    <source>
        <dbReference type="PROSITE" id="PS00028"/>
    </source>
</evidence>
<dbReference type="OrthoDB" id="1939753at2759"/>
<feature type="compositionally biased region" description="Basic and acidic residues" evidence="1">
    <location>
        <begin position="61"/>
        <end position="79"/>
    </location>
</feature>
<dbReference type="PANTHER" id="PTHR35746:SF1">
    <property type="entry name" value="PENTATRICOPEPTIDE REPEAT (PPR) SUPERFAMILY PROTEIN"/>
    <property type="match status" value="1"/>
</dbReference>
<accession>D8TDL6</accession>
<name>D8TDL6_SELML</name>
<dbReference type="PANTHER" id="PTHR35746">
    <property type="entry name" value="PENTATRICOPEPTIDE REPEAT (PPR) SUPERFAMILY PROTEIN"/>
    <property type="match status" value="1"/>
</dbReference>
<feature type="region of interest" description="Disordered" evidence="1">
    <location>
        <begin position="101"/>
        <end position="120"/>
    </location>
</feature>
<dbReference type="Gramene" id="EFJ05262">
    <property type="protein sequence ID" value="EFJ05262"/>
    <property type="gene ID" value="SELMODRAFT_163151"/>
</dbReference>
<protein>
    <recommendedName>
        <fullName evidence="2">C2H2-type domain-containing protein</fullName>
    </recommendedName>
</protein>
<dbReference type="PROSITE" id="PS00028">
    <property type="entry name" value="ZINC_FINGER_C2H2_1"/>
    <property type="match status" value="1"/>
</dbReference>
<feature type="region of interest" description="Disordered" evidence="1">
    <location>
        <begin position="165"/>
        <end position="195"/>
    </location>
</feature>
<dbReference type="Proteomes" id="UP000001514">
    <property type="component" value="Unassembled WGS sequence"/>
</dbReference>